<sequence length="236" mass="25102">MSKVITGKVRFSYVALLNPRNDLNGNSKYSVTALLPKSDIQTKQAIDTAIAQAIEEGRNGKWNGVVPPVVPNPIHDGDGVKDSGEPYGDECKGCWVFTASTNADPTRPRPEIVGPDLQPIMSATEVYSGMYGRLSVNFAPYFSAGKRGIGCYLNNVQKLEDGEPLAGTKASASEDFGTSQVPQAQNQTYVPQGQAAYGVVGAQPQYGQPVQPQYGQPTQIDPITGQPIVQGGVMGL</sequence>
<dbReference type="Gene3D" id="2.40.50.140">
    <property type="entry name" value="Nucleic acid-binding proteins"/>
    <property type="match status" value="1"/>
</dbReference>
<dbReference type="EMBL" id="BK014706">
    <property type="protein sequence ID" value="DAD68689.1"/>
    <property type="molecule type" value="Genomic_DNA"/>
</dbReference>
<organism evidence="1">
    <name type="scientific">Siphoviridae sp. ctlXU33</name>
    <dbReference type="NCBI Taxonomy" id="2823598"/>
    <lineage>
        <taxon>Viruses</taxon>
        <taxon>Duplodnaviria</taxon>
        <taxon>Heunggongvirae</taxon>
        <taxon>Uroviricota</taxon>
        <taxon>Caudoviricetes</taxon>
    </lineage>
</organism>
<name>A0A8S5LFU2_9CAUD</name>
<dbReference type="InterPro" id="IPR022595">
    <property type="entry name" value="Enc34_ssDNA-bd"/>
</dbReference>
<evidence type="ECO:0000313" key="1">
    <source>
        <dbReference type="EMBL" id="DAD68689.1"/>
    </source>
</evidence>
<proteinExistence type="predicted"/>
<accession>A0A8S5LFU2</accession>
<dbReference type="InterPro" id="IPR012340">
    <property type="entry name" value="NA-bd_OB-fold"/>
</dbReference>
<dbReference type="Pfam" id="PF10991">
    <property type="entry name" value="Enc34_ssDNA-bd"/>
    <property type="match status" value="1"/>
</dbReference>
<dbReference type="SUPFAM" id="SSF50249">
    <property type="entry name" value="Nucleic acid-binding proteins"/>
    <property type="match status" value="1"/>
</dbReference>
<reference evidence="1" key="1">
    <citation type="journal article" date="2021" name="Proc. Natl. Acad. Sci. U.S.A.">
        <title>A Catalog of Tens of Thousands of Viruses from Human Metagenomes Reveals Hidden Associations with Chronic Diseases.</title>
        <authorList>
            <person name="Tisza M.J."/>
            <person name="Buck C.B."/>
        </authorList>
    </citation>
    <scope>NUCLEOTIDE SEQUENCE</scope>
    <source>
        <strain evidence="1">CtlXU33</strain>
    </source>
</reference>
<protein>
    <submittedName>
        <fullName evidence="1">DNA helix destabilizing protein</fullName>
    </submittedName>
</protein>